<dbReference type="Proteomes" id="UP001412067">
    <property type="component" value="Unassembled WGS sequence"/>
</dbReference>
<feature type="domain" description="Squalene epoxidase" evidence="8">
    <location>
        <begin position="4"/>
        <end position="61"/>
    </location>
</feature>
<organism evidence="9 10">
    <name type="scientific">Platanthera guangdongensis</name>
    <dbReference type="NCBI Taxonomy" id="2320717"/>
    <lineage>
        <taxon>Eukaryota</taxon>
        <taxon>Viridiplantae</taxon>
        <taxon>Streptophyta</taxon>
        <taxon>Embryophyta</taxon>
        <taxon>Tracheophyta</taxon>
        <taxon>Spermatophyta</taxon>
        <taxon>Magnoliopsida</taxon>
        <taxon>Liliopsida</taxon>
        <taxon>Asparagales</taxon>
        <taxon>Orchidaceae</taxon>
        <taxon>Orchidoideae</taxon>
        <taxon>Orchideae</taxon>
        <taxon>Orchidinae</taxon>
        <taxon>Platanthera</taxon>
    </lineage>
</organism>
<gene>
    <name evidence="9" type="ORF">KSP40_PGU012577</name>
</gene>
<name>A0ABR2MLH8_9ASPA</name>
<dbReference type="PANTHER" id="PTHR10835:SF15">
    <property type="entry name" value="SQUALENE EPOXIDASE 2, MITOCHONDRIAL"/>
    <property type="match status" value="1"/>
</dbReference>
<dbReference type="EMBL" id="JBBWWR010000007">
    <property type="protein sequence ID" value="KAK8964539.1"/>
    <property type="molecule type" value="Genomic_DNA"/>
</dbReference>
<keyword evidence="6" id="KW-1133">Transmembrane helix</keyword>
<keyword evidence="3 6" id="KW-0274">FAD</keyword>
<evidence type="ECO:0000256" key="7">
    <source>
        <dbReference type="SAM" id="MobiDB-lite"/>
    </source>
</evidence>
<dbReference type="InterPro" id="IPR013698">
    <property type="entry name" value="Squalene_epoxidase"/>
</dbReference>
<evidence type="ECO:0000256" key="3">
    <source>
        <dbReference type="ARBA" id="ARBA00022827"/>
    </source>
</evidence>
<evidence type="ECO:0000256" key="5">
    <source>
        <dbReference type="ARBA" id="ARBA00023136"/>
    </source>
</evidence>
<comment type="similarity">
    <text evidence="6">Belongs to the squalene monooxygenase family.</text>
</comment>
<proteinExistence type="inferred from homology"/>
<evidence type="ECO:0000256" key="6">
    <source>
        <dbReference type="RuleBase" id="RU367121"/>
    </source>
</evidence>
<comment type="caution">
    <text evidence="6">Lacks conserved residue(s) required for the propagation of feature annotation.</text>
</comment>
<keyword evidence="4 6" id="KW-0560">Oxidoreductase</keyword>
<dbReference type="InterPro" id="IPR040125">
    <property type="entry name" value="Squalene_monox"/>
</dbReference>
<accession>A0ABR2MLH8</accession>
<sequence>MKCDIRQACFDYLSLGGTCSSGALLSGLNQRPLSLVSHFFAVAILGVGRLMFPFPSPKRMWLGARLITKQSISASIAIGAFSHESSRRLFPAETCFQSPELLAGGGGEGIPLSLHPARLSLMTHSLASSSPATRNTDEETNSAVS</sequence>
<comment type="subcellular location">
    <subcellularLocation>
        <location evidence="6">Membrane</location>
        <topology evidence="6">Multi-pass membrane protein</topology>
    </subcellularLocation>
</comment>
<feature type="region of interest" description="Disordered" evidence="7">
    <location>
        <begin position="125"/>
        <end position="145"/>
    </location>
</feature>
<comment type="function">
    <text evidence="6">Catalyzes the stereospecific oxidation of squalene to (S)-2,3-epoxysqualene, and is considered to be a rate-limiting enzyme in steroid biosynthesis.</text>
</comment>
<evidence type="ECO:0000313" key="10">
    <source>
        <dbReference type="Proteomes" id="UP001412067"/>
    </source>
</evidence>
<keyword evidence="10" id="KW-1185">Reference proteome</keyword>
<protein>
    <recommendedName>
        <fullName evidence="6">Squalene monooxygenase</fullName>
        <ecNumber evidence="6">1.14.14.17</ecNumber>
    </recommendedName>
</protein>
<comment type="catalytic activity">
    <reaction evidence="6">
        <text>squalene + reduced [NADPH--hemoprotein reductase] + O2 = (S)-2,3-epoxysqualene + oxidized [NADPH--hemoprotein reductase] + H2O + H(+)</text>
        <dbReference type="Rhea" id="RHEA:25282"/>
        <dbReference type="Rhea" id="RHEA-COMP:11964"/>
        <dbReference type="Rhea" id="RHEA-COMP:11965"/>
        <dbReference type="ChEBI" id="CHEBI:15377"/>
        <dbReference type="ChEBI" id="CHEBI:15378"/>
        <dbReference type="ChEBI" id="CHEBI:15379"/>
        <dbReference type="ChEBI" id="CHEBI:15440"/>
        <dbReference type="ChEBI" id="CHEBI:15441"/>
        <dbReference type="ChEBI" id="CHEBI:57618"/>
        <dbReference type="ChEBI" id="CHEBI:58210"/>
        <dbReference type="EC" id="1.14.14.17"/>
    </reaction>
</comment>
<feature type="compositionally biased region" description="Polar residues" evidence="7">
    <location>
        <begin position="125"/>
        <end position="134"/>
    </location>
</feature>
<dbReference type="PANTHER" id="PTHR10835">
    <property type="entry name" value="SQUALENE MONOOXYGENASE"/>
    <property type="match status" value="1"/>
</dbReference>
<comment type="caution">
    <text evidence="9">The sequence shown here is derived from an EMBL/GenBank/DDBJ whole genome shotgun (WGS) entry which is preliminary data.</text>
</comment>
<keyword evidence="2 6" id="KW-0285">Flavoprotein</keyword>
<comment type="cofactor">
    <cofactor evidence="1 6">
        <name>FAD</name>
        <dbReference type="ChEBI" id="CHEBI:57692"/>
    </cofactor>
</comment>
<keyword evidence="5 6" id="KW-0472">Membrane</keyword>
<feature type="transmembrane region" description="Helical" evidence="6">
    <location>
        <begin position="33"/>
        <end position="52"/>
    </location>
</feature>
<keyword evidence="6" id="KW-0812">Transmembrane</keyword>
<evidence type="ECO:0000256" key="4">
    <source>
        <dbReference type="ARBA" id="ARBA00023002"/>
    </source>
</evidence>
<reference evidence="9 10" key="1">
    <citation type="journal article" date="2022" name="Nat. Plants">
        <title>Genomes of leafy and leafless Platanthera orchids illuminate the evolution of mycoheterotrophy.</title>
        <authorList>
            <person name="Li M.H."/>
            <person name="Liu K.W."/>
            <person name="Li Z."/>
            <person name="Lu H.C."/>
            <person name="Ye Q.L."/>
            <person name="Zhang D."/>
            <person name="Wang J.Y."/>
            <person name="Li Y.F."/>
            <person name="Zhong Z.M."/>
            <person name="Liu X."/>
            <person name="Yu X."/>
            <person name="Liu D.K."/>
            <person name="Tu X.D."/>
            <person name="Liu B."/>
            <person name="Hao Y."/>
            <person name="Liao X.Y."/>
            <person name="Jiang Y.T."/>
            <person name="Sun W.H."/>
            <person name="Chen J."/>
            <person name="Chen Y.Q."/>
            <person name="Ai Y."/>
            <person name="Zhai J.W."/>
            <person name="Wu S.S."/>
            <person name="Zhou Z."/>
            <person name="Hsiao Y.Y."/>
            <person name="Wu W.L."/>
            <person name="Chen Y.Y."/>
            <person name="Lin Y.F."/>
            <person name="Hsu J.L."/>
            <person name="Li C.Y."/>
            <person name="Wang Z.W."/>
            <person name="Zhao X."/>
            <person name="Zhong W.Y."/>
            <person name="Ma X.K."/>
            <person name="Ma L."/>
            <person name="Huang J."/>
            <person name="Chen G.Z."/>
            <person name="Huang M.Z."/>
            <person name="Huang L."/>
            <person name="Peng D.H."/>
            <person name="Luo Y.B."/>
            <person name="Zou S.Q."/>
            <person name="Chen S.P."/>
            <person name="Lan S."/>
            <person name="Tsai W.C."/>
            <person name="Van de Peer Y."/>
            <person name="Liu Z.J."/>
        </authorList>
    </citation>
    <scope>NUCLEOTIDE SEQUENCE [LARGE SCALE GENOMIC DNA]</scope>
    <source>
        <strain evidence="9">Lor288</strain>
    </source>
</reference>
<dbReference type="EC" id="1.14.14.17" evidence="6"/>
<evidence type="ECO:0000256" key="1">
    <source>
        <dbReference type="ARBA" id="ARBA00001974"/>
    </source>
</evidence>
<dbReference type="Pfam" id="PF08491">
    <property type="entry name" value="SE"/>
    <property type="match status" value="1"/>
</dbReference>
<evidence type="ECO:0000313" key="9">
    <source>
        <dbReference type="EMBL" id="KAK8964539.1"/>
    </source>
</evidence>
<evidence type="ECO:0000259" key="8">
    <source>
        <dbReference type="Pfam" id="PF08491"/>
    </source>
</evidence>
<evidence type="ECO:0000256" key="2">
    <source>
        <dbReference type="ARBA" id="ARBA00022630"/>
    </source>
</evidence>